<reference evidence="1" key="1">
    <citation type="submission" date="2015-11" db="EMBL/GenBank/DDBJ databases">
        <title>De novo transcriptome assembly of four potential Pierce s Disease insect vectors from Arizona vineyards.</title>
        <authorList>
            <person name="Tassone E.E."/>
        </authorList>
    </citation>
    <scope>NUCLEOTIDE SEQUENCE</scope>
</reference>
<feature type="non-terminal residue" evidence="1">
    <location>
        <position position="1"/>
    </location>
</feature>
<protein>
    <submittedName>
        <fullName evidence="1">Uncharacterized protein</fullName>
    </submittedName>
</protein>
<accession>A0A1B6FRU7</accession>
<sequence>ITNQENNTEEQQYATTVTISPTNRIQDDSRLNITMAVSNRSVVRKTNITVAISNDNLDLRHAAIQMKIALMIKVLQVQSTAKFACNHLSVQSHCCLVVTKCKAHPII</sequence>
<organism evidence="1">
    <name type="scientific">Cuerna arida</name>
    <dbReference type="NCBI Taxonomy" id="1464854"/>
    <lineage>
        <taxon>Eukaryota</taxon>
        <taxon>Metazoa</taxon>
        <taxon>Ecdysozoa</taxon>
        <taxon>Arthropoda</taxon>
        <taxon>Hexapoda</taxon>
        <taxon>Insecta</taxon>
        <taxon>Pterygota</taxon>
        <taxon>Neoptera</taxon>
        <taxon>Paraneoptera</taxon>
        <taxon>Hemiptera</taxon>
        <taxon>Auchenorrhyncha</taxon>
        <taxon>Membracoidea</taxon>
        <taxon>Cicadellidae</taxon>
        <taxon>Cicadellinae</taxon>
        <taxon>Proconiini</taxon>
        <taxon>Cuerna</taxon>
    </lineage>
</organism>
<name>A0A1B6FRU7_9HEMI</name>
<dbReference type="EMBL" id="GECZ01016880">
    <property type="protein sequence ID" value="JAS52889.1"/>
    <property type="molecule type" value="Transcribed_RNA"/>
</dbReference>
<dbReference type="AlphaFoldDB" id="A0A1B6FRU7"/>
<evidence type="ECO:0000313" key="1">
    <source>
        <dbReference type="EMBL" id="JAS52889.1"/>
    </source>
</evidence>
<proteinExistence type="predicted"/>
<gene>
    <name evidence="1" type="ORF">g.44417</name>
</gene>